<keyword evidence="4" id="KW-0970">Cilium biogenesis/degradation</keyword>
<evidence type="ECO:0000256" key="6">
    <source>
        <dbReference type="ARBA" id="ARBA00023136"/>
    </source>
</evidence>
<dbReference type="GO" id="GO:1905515">
    <property type="term" value="P:non-motile cilium assembly"/>
    <property type="evidence" value="ECO:0007669"/>
    <property type="project" value="TreeGrafter"/>
</dbReference>
<feature type="transmembrane region" description="Helical" evidence="7">
    <location>
        <begin position="12"/>
        <end position="32"/>
    </location>
</feature>
<dbReference type="GO" id="GO:0016020">
    <property type="term" value="C:membrane"/>
    <property type="evidence" value="ECO:0007669"/>
    <property type="project" value="UniProtKB-SubCell"/>
</dbReference>
<dbReference type="Proteomes" id="UP001162640">
    <property type="component" value="Unassembled WGS sequence"/>
</dbReference>
<name>A0A9W7AGU9_9STRA</name>
<proteinExistence type="predicted"/>
<dbReference type="GO" id="GO:0036038">
    <property type="term" value="C:MKS complex"/>
    <property type="evidence" value="ECO:0007669"/>
    <property type="project" value="TreeGrafter"/>
</dbReference>
<dbReference type="EMBL" id="BLQM01000177">
    <property type="protein sequence ID" value="GMH72576.1"/>
    <property type="molecule type" value="Genomic_DNA"/>
</dbReference>
<evidence type="ECO:0000256" key="5">
    <source>
        <dbReference type="ARBA" id="ARBA00022989"/>
    </source>
</evidence>
<evidence type="ECO:0000256" key="1">
    <source>
        <dbReference type="ARBA" id="ARBA00004141"/>
    </source>
</evidence>
<protein>
    <recommendedName>
        <fullName evidence="2">Transmembrane protein 107</fullName>
    </recommendedName>
</protein>
<dbReference type="InterPro" id="IPR029248">
    <property type="entry name" value="TMEM107"/>
</dbReference>
<organism evidence="8 9">
    <name type="scientific">Triparma laevis f. inornata</name>
    <dbReference type="NCBI Taxonomy" id="1714386"/>
    <lineage>
        <taxon>Eukaryota</taxon>
        <taxon>Sar</taxon>
        <taxon>Stramenopiles</taxon>
        <taxon>Ochrophyta</taxon>
        <taxon>Bolidophyceae</taxon>
        <taxon>Parmales</taxon>
        <taxon>Triparmaceae</taxon>
        <taxon>Triparma</taxon>
    </lineage>
</organism>
<dbReference type="PANTHER" id="PTHR34341">
    <property type="entry name" value="TRANSMEMBRANE PROTEIN 107"/>
    <property type="match status" value="1"/>
</dbReference>
<evidence type="ECO:0000313" key="9">
    <source>
        <dbReference type="Proteomes" id="UP001162640"/>
    </source>
</evidence>
<comment type="caution">
    <text evidence="8">The sequence shown here is derived from an EMBL/GenBank/DDBJ whole genome shotgun (WGS) entry which is preliminary data.</text>
</comment>
<feature type="transmembrane region" description="Helical" evidence="7">
    <location>
        <begin position="90"/>
        <end position="111"/>
    </location>
</feature>
<evidence type="ECO:0000256" key="7">
    <source>
        <dbReference type="SAM" id="Phobius"/>
    </source>
</evidence>
<keyword evidence="6 7" id="KW-0472">Membrane</keyword>
<keyword evidence="5 7" id="KW-1133">Transmembrane helix</keyword>
<dbReference type="Pfam" id="PF14995">
    <property type="entry name" value="TMEM107"/>
    <property type="match status" value="1"/>
</dbReference>
<feature type="transmembrane region" description="Helical" evidence="7">
    <location>
        <begin position="63"/>
        <end position="83"/>
    </location>
</feature>
<comment type="subcellular location">
    <subcellularLocation>
        <location evidence="1">Membrane</location>
        <topology evidence="1">Multi-pass membrane protein</topology>
    </subcellularLocation>
</comment>
<evidence type="ECO:0000256" key="3">
    <source>
        <dbReference type="ARBA" id="ARBA00022692"/>
    </source>
</evidence>
<dbReference type="AlphaFoldDB" id="A0A9W7AGU9"/>
<keyword evidence="3 7" id="KW-0812">Transmembrane</keyword>
<dbReference type="PANTHER" id="PTHR34341:SF1">
    <property type="entry name" value="TRANSMEMBRANE PROTEIN 107"/>
    <property type="match status" value="1"/>
</dbReference>
<dbReference type="GO" id="GO:1904491">
    <property type="term" value="P:protein localization to ciliary transition zone"/>
    <property type="evidence" value="ECO:0007669"/>
    <property type="project" value="TreeGrafter"/>
</dbReference>
<gene>
    <name evidence="8" type="ORF">TL16_g05953</name>
</gene>
<evidence type="ECO:0000313" key="8">
    <source>
        <dbReference type="EMBL" id="GMH72576.1"/>
    </source>
</evidence>
<sequence>MPTPLGSLTLKLLLYRFFSLILSVTLTCSLWQSRSLSLQVSMLPSTIANEEADYKRREDLFTVMWVASIGCHMVEFFGVLFGMSLKSIQVHVFSIFCRLLGSFLLLLGLMDSWDYRYYIWIFGLFSYAPALTEIWCIFRFVVFDFNLMKQIEIRV</sequence>
<accession>A0A9W7AGU9</accession>
<feature type="transmembrane region" description="Helical" evidence="7">
    <location>
        <begin position="117"/>
        <end position="142"/>
    </location>
</feature>
<evidence type="ECO:0000256" key="2">
    <source>
        <dbReference type="ARBA" id="ARBA00015652"/>
    </source>
</evidence>
<evidence type="ECO:0000256" key="4">
    <source>
        <dbReference type="ARBA" id="ARBA00022794"/>
    </source>
</evidence>
<reference evidence="9" key="1">
    <citation type="journal article" date="2023" name="Commun. Biol.">
        <title>Genome analysis of Parmales, the sister group of diatoms, reveals the evolutionary specialization of diatoms from phago-mixotrophs to photoautotrophs.</title>
        <authorList>
            <person name="Ban H."/>
            <person name="Sato S."/>
            <person name="Yoshikawa S."/>
            <person name="Yamada K."/>
            <person name="Nakamura Y."/>
            <person name="Ichinomiya M."/>
            <person name="Sato N."/>
            <person name="Blanc-Mathieu R."/>
            <person name="Endo H."/>
            <person name="Kuwata A."/>
            <person name="Ogata H."/>
        </authorList>
    </citation>
    <scope>NUCLEOTIDE SEQUENCE [LARGE SCALE GENOMIC DNA]</scope>
</reference>